<feature type="transmembrane region" description="Helical" evidence="1">
    <location>
        <begin position="35"/>
        <end position="52"/>
    </location>
</feature>
<gene>
    <name evidence="2" type="ORF">FRQ18_08210</name>
</gene>
<dbReference type="RefSeq" id="WP_052819869.1">
    <property type="nucleotide sequence ID" value="NZ_CAJGXH010000009.1"/>
</dbReference>
<organism evidence="2">
    <name type="scientific">Campylobacter jejuni</name>
    <dbReference type="NCBI Taxonomy" id="197"/>
    <lineage>
        <taxon>Bacteria</taxon>
        <taxon>Pseudomonadati</taxon>
        <taxon>Campylobacterota</taxon>
        <taxon>Epsilonproteobacteria</taxon>
        <taxon>Campylobacterales</taxon>
        <taxon>Campylobacteraceae</taxon>
        <taxon>Campylobacter</taxon>
    </lineage>
</organism>
<feature type="transmembrane region" description="Helical" evidence="1">
    <location>
        <begin position="166"/>
        <end position="189"/>
    </location>
</feature>
<evidence type="ECO:0000313" key="2">
    <source>
        <dbReference type="EMBL" id="ECK7582640.1"/>
    </source>
</evidence>
<keyword evidence="1" id="KW-0472">Membrane</keyword>
<name>A0A5Y6PBD5_CAMJU</name>
<evidence type="ECO:0000256" key="1">
    <source>
        <dbReference type="SAM" id="Phobius"/>
    </source>
</evidence>
<feature type="transmembrane region" description="Helical" evidence="1">
    <location>
        <begin position="12"/>
        <end position="29"/>
    </location>
</feature>
<feature type="transmembrane region" description="Helical" evidence="1">
    <location>
        <begin position="64"/>
        <end position="84"/>
    </location>
</feature>
<protein>
    <submittedName>
        <fullName evidence="2">Uncharacterized protein</fullName>
    </submittedName>
</protein>
<proteinExistence type="predicted"/>
<sequence>MNLNKIIVYLKNNYYVLYFIGFAVIFTGFKINKFICIIGFILILILGFLDLYQVIKRVNFAKIYNLLIFFGLYYIAEFFSRHIIYTTVNYMPDSYNYAINIFNIIHIILIITILTTFILLLIIAVSLLIYMLPNLLKIIFLNLDFLTQKPIDYIIQKTHFKNRTHIFCSIFYGILSIFYFLFFLMFGYFQILNIASSIIHMTSYYQNNTICSKVSPNAYIHLLGDNKVSISPFNEKFAFHLDKNTLYKFMTKDCN</sequence>
<dbReference type="EMBL" id="AAJDCU010000017">
    <property type="protein sequence ID" value="ECK7582640.1"/>
    <property type="molecule type" value="Genomic_DNA"/>
</dbReference>
<accession>A0A5Y6PBD5</accession>
<reference evidence="2" key="1">
    <citation type="submission" date="2019-08" db="EMBL/GenBank/DDBJ databases">
        <authorList>
            <person name="Ashton P.M."/>
            <person name="Dallman T."/>
            <person name="Nair S."/>
            <person name="De Pinna E."/>
            <person name="Peters T."/>
            <person name="Grant K."/>
        </authorList>
    </citation>
    <scope>NUCLEOTIDE SEQUENCE</scope>
    <source>
        <strain evidence="2">766744</strain>
    </source>
</reference>
<keyword evidence="1" id="KW-0812">Transmembrane</keyword>
<comment type="caution">
    <text evidence="2">The sequence shown here is derived from an EMBL/GenBank/DDBJ whole genome shotgun (WGS) entry which is preliminary data.</text>
</comment>
<keyword evidence="1" id="KW-1133">Transmembrane helix</keyword>
<feature type="transmembrane region" description="Helical" evidence="1">
    <location>
        <begin position="104"/>
        <end position="132"/>
    </location>
</feature>
<dbReference type="AlphaFoldDB" id="A0A5Y6PBD5"/>